<protein>
    <submittedName>
        <fullName evidence="2">Uncharacterized protein</fullName>
    </submittedName>
</protein>
<dbReference type="AlphaFoldDB" id="A0A426YWE7"/>
<sequence length="265" mass="30124">MIKSIEESEEEVQEPKENTNEDSWPTDCTTHALASHANPQAAKVEESFKQQPVTVLANNLMNSKGEQVTLCEKHGSEVMAISTQYLQKLAEISGASAKPNRLLPTKYKLFLKCHIQPNQLWLLKQRSQISGYFHGFSKERTILLKVFPDDDHQSTTHDHKKIESLQRQYRHGICDTKPYWMEIKILKEQEEGIHTSSIYKILTVTMPSTSMPTLPDRSNVLAIGADISVIGIDTTLMQDGQLLICTEALPTFYMMLLILRDTNCY</sequence>
<organism evidence="2 3">
    <name type="scientific">Ensete ventricosum</name>
    <name type="common">Abyssinian banana</name>
    <name type="synonym">Musa ensete</name>
    <dbReference type="NCBI Taxonomy" id="4639"/>
    <lineage>
        <taxon>Eukaryota</taxon>
        <taxon>Viridiplantae</taxon>
        <taxon>Streptophyta</taxon>
        <taxon>Embryophyta</taxon>
        <taxon>Tracheophyta</taxon>
        <taxon>Spermatophyta</taxon>
        <taxon>Magnoliopsida</taxon>
        <taxon>Liliopsida</taxon>
        <taxon>Zingiberales</taxon>
        <taxon>Musaceae</taxon>
        <taxon>Ensete</taxon>
    </lineage>
</organism>
<reference evidence="2 3" key="1">
    <citation type="journal article" date="2014" name="Agronomy (Basel)">
        <title>A Draft Genome Sequence for Ensete ventricosum, the Drought-Tolerant Tree Against Hunger.</title>
        <authorList>
            <person name="Harrison J."/>
            <person name="Moore K.A."/>
            <person name="Paszkiewicz K."/>
            <person name="Jones T."/>
            <person name="Grant M."/>
            <person name="Ambacheew D."/>
            <person name="Muzemil S."/>
            <person name="Studholme D.J."/>
        </authorList>
    </citation>
    <scope>NUCLEOTIDE SEQUENCE [LARGE SCALE GENOMIC DNA]</scope>
</reference>
<evidence type="ECO:0000313" key="2">
    <source>
        <dbReference type="EMBL" id="RRT56001.1"/>
    </source>
</evidence>
<gene>
    <name evidence="2" type="ORF">B296_00025501</name>
</gene>
<accession>A0A426YWE7</accession>
<evidence type="ECO:0000256" key="1">
    <source>
        <dbReference type="SAM" id="MobiDB-lite"/>
    </source>
</evidence>
<evidence type="ECO:0000313" key="3">
    <source>
        <dbReference type="Proteomes" id="UP000287651"/>
    </source>
</evidence>
<comment type="caution">
    <text evidence="2">The sequence shown here is derived from an EMBL/GenBank/DDBJ whole genome shotgun (WGS) entry which is preliminary data.</text>
</comment>
<dbReference type="Proteomes" id="UP000287651">
    <property type="component" value="Unassembled WGS sequence"/>
</dbReference>
<name>A0A426YWE7_ENSVE</name>
<dbReference type="EMBL" id="AMZH03009822">
    <property type="protein sequence ID" value="RRT56001.1"/>
    <property type="molecule type" value="Genomic_DNA"/>
</dbReference>
<feature type="region of interest" description="Disordered" evidence="1">
    <location>
        <begin position="1"/>
        <end position="26"/>
    </location>
</feature>
<proteinExistence type="predicted"/>